<dbReference type="Pfam" id="PF20882">
    <property type="entry name" value="Sos7"/>
    <property type="match status" value="1"/>
</dbReference>
<dbReference type="OMA" id="RIMIEEM"/>
<dbReference type="Proteomes" id="UP000016931">
    <property type="component" value="Unassembled WGS sequence"/>
</dbReference>
<feature type="coiled-coil region" evidence="1">
    <location>
        <begin position="98"/>
        <end position="143"/>
    </location>
</feature>
<evidence type="ECO:0000259" key="2">
    <source>
        <dbReference type="Pfam" id="PF20882"/>
    </source>
</evidence>
<evidence type="ECO:0000256" key="1">
    <source>
        <dbReference type="SAM" id="Coils"/>
    </source>
</evidence>
<dbReference type="eggNOG" id="ENOG502S6XI">
    <property type="taxonomic scope" value="Eukaryota"/>
</dbReference>
<protein>
    <recommendedName>
        <fullName evidence="2">Kinetochore protein Sos7 coiled-coil domain-containing protein</fullName>
    </recommendedName>
</protein>
<proteinExistence type="predicted"/>
<dbReference type="GO" id="GO:0034501">
    <property type="term" value="P:protein localization to kinetochore"/>
    <property type="evidence" value="ECO:0007669"/>
    <property type="project" value="InterPro"/>
</dbReference>
<dbReference type="InterPro" id="IPR048781">
    <property type="entry name" value="Sos7_CC"/>
</dbReference>
<feature type="domain" description="Kinetochore protein Sos7 coiled-coil" evidence="2">
    <location>
        <begin position="63"/>
        <end position="137"/>
    </location>
</feature>
<name>M3CVJ5_SPHMS</name>
<feature type="coiled-coil region" evidence="1">
    <location>
        <begin position="188"/>
        <end position="222"/>
    </location>
</feature>
<reference evidence="3 4" key="1">
    <citation type="journal article" date="2012" name="PLoS Pathog.">
        <title>Diverse lifestyles and strategies of plant pathogenesis encoded in the genomes of eighteen Dothideomycetes fungi.</title>
        <authorList>
            <person name="Ohm R.A."/>
            <person name="Feau N."/>
            <person name="Henrissat B."/>
            <person name="Schoch C.L."/>
            <person name="Horwitz B.A."/>
            <person name="Barry K.W."/>
            <person name="Condon B.J."/>
            <person name="Copeland A.C."/>
            <person name="Dhillon B."/>
            <person name="Glaser F."/>
            <person name="Hesse C.N."/>
            <person name="Kosti I."/>
            <person name="LaButti K."/>
            <person name="Lindquist E.A."/>
            <person name="Lucas S."/>
            <person name="Salamov A.A."/>
            <person name="Bradshaw R.E."/>
            <person name="Ciuffetti L."/>
            <person name="Hamelin R.C."/>
            <person name="Kema G.H.J."/>
            <person name="Lawrence C."/>
            <person name="Scott J.A."/>
            <person name="Spatafora J.W."/>
            <person name="Turgeon B.G."/>
            <person name="de Wit P.J.G.M."/>
            <person name="Zhong S."/>
            <person name="Goodwin S.B."/>
            <person name="Grigoriev I.V."/>
        </authorList>
    </citation>
    <scope>NUCLEOTIDE SEQUENCE [LARGE SCALE GENOMIC DNA]</scope>
    <source>
        <strain evidence="3 4">SO2202</strain>
    </source>
</reference>
<dbReference type="PANTHER" id="PTHR37329:SF1">
    <property type="entry name" value="KINETOCHORE PROTEIN SOS7"/>
    <property type="match status" value="1"/>
</dbReference>
<keyword evidence="1" id="KW-0175">Coiled coil</keyword>
<keyword evidence="4" id="KW-1185">Reference proteome</keyword>
<organism evidence="3 4">
    <name type="scientific">Sphaerulina musiva (strain SO2202)</name>
    <name type="common">Poplar stem canker fungus</name>
    <name type="synonym">Septoria musiva</name>
    <dbReference type="NCBI Taxonomy" id="692275"/>
    <lineage>
        <taxon>Eukaryota</taxon>
        <taxon>Fungi</taxon>
        <taxon>Dikarya</taxon>
        <taxon>Ascomycota</taxon>
        <taxon>Pezizomycotina</taxon>
        <taxon>Dothideomycetes</taxon>
        <taxon>Dothideomycetidae</taxon>
        <taxon>Mycosphaerellales</taxon>
        <taxon>Mycosphaerellaceae</taxon>
        <taxon>Sphaerulina</taxon>
    </lineage>
</organism>
<dbReference type="GO" id="GO:0000776">
    <property type="term" value="C:kinetochore"/>
    <property type="evidence" value="ECO:0007669"/>
    <property type="project" value="InterPro"/>
</dbReference>
<dbReference type="HOGENOM" id="CLU_060160_0_0_1"/>
<dbReference type="GeneID" id="27904583"/>
<evidence type="ECO:0000313" key="4">
    <source>
        <dbReference type="Proteomes" id="UP000016931"/>
    </source>
</evidence>
<dbReference type="PANTHER" id="PTHR37329">
    <property type="entry name" value="KINETOCHORE PROTEIN SOS7"/>
    <property type="match status" value="1"/>
</dbReference>
<dbReference type="STRING" id="692275.M3CVJ5"/>
<dbReference type="EMBL" id="KB456272">
    <property type="protein sequence ID" value="EMF08177.1"/>
    <property type="molecule type" value="Genomic_DNA"/>
</dbReference>
<dbReference type="RefSeq" id="XP_016756298.1">
    <property type="nucleotide sequence ID" value="XM_016907446.1"/>
</dbReference>
<accession>M3CVJ5</accession>
<dbReference type="AlphaFoldDB" id="M3CVJ5"/>
<dbReference type="GO" id="GO:0051315">
    <property type="term" value="P:attachment of mitotic spindle microtubules to kinetochore"/>
    <property type="evidence" value="ECO:0007669"/>
    <property type="project" value="TreeGrafter"/>
</dbReference>
<dbReference type="OrthoDB" id="1669814at2759"/>
<gene>
    <name evidence="3" type="ORF">SEPMUDRAFT_152438</name>
</gene>
<sequence>MDVSSALSQLRQPTTLSILHLSEPLLTTNGNANNSNNDSQDASYTQLMNAPSSLSADLVHYRDLFSKLRFSYVEQVTKERFLRAVIADQPEFVSAEDNAELEERLKTDKAELKAKKEEVRALIGELEAQGRQLAQRYEQIQLRTSQLESLPSEIAELEQVISRLKDVQEPKSEDAELSLPLQPTMDLLRQREQELQSVDLEIARLQAALPAKKAEVSRLQDELAPIQMRKFKAVEEAKEARRRREGGGNGEADELEEKGRWLRGVEGSLKAMLEV</sequence>
<evidence type="ECO:0000313" key="3">
    <source>
        <dbReference type="EMBL" id="EMF08177.1"/>
    </source>
</evidence>
<dbReference type="InterPro" id="IPR037475">
    <property type="entry name" value="Sos7"/>
</dbReference>